<dbReference type="Proteomes" id="UP001190926">
    <property type="component" value="Unassembled WGS sequence"/>
</dbReference>
<feature type="domain" description="VQ" evidence="2">
    <location>
        <begin position="141"/>
        <end position="168"/>
    </location>
</feature>
<keyword evidence="4" id="KW-1185">Reference proteome</keyword>
<evidence type="ECO:0000313" key="3">
    <source>
        <dbReference type="EMBL" id="KAH6828433.1"/>
    </source>
</evidence>
<reference evidence="3 4" key="1">
    <citation type="journal article" date="2021" name="Nat. Commun.">
        <title>Incipient diploidization of the medicinal plant Perilla within 10,000 years.</title>
        <authorList>
            <person name="Zhang Y."/>
            <person name="Shen Q."/>
            <person name="Leng L."/>
            <person name="Zhang D."/>
            <person name="Chen S."/>
            <person name="Shi Y."/>
            <person name="Ning Z."/>
            <person name="Chen S."/>
        </authorList>
    </citation>
    <scope>NUCLEOTIDE SEQUENCE [LARGE SCALE GENOMIC DNA]</scope>
    <source>
        <strain evidence="4">cv. PC099</strain>
    </source>
</reference>
<name>A0AAD4J738_PERFH</name>
<feature type="region of interest" description="Disordered" evidence="1">
    <location>
        <begin position="1"/>
        <end position="38"/>
    </location>
</feature>
<feature type="compositionally biased region" description="Low complexity" evidence="1">
    <location>
        <begin position="1"/>
        <end position="14"/>
    </location>
</feature>
<feature type="compositionally biased region" description="Low complexity" evidence="1">
    <location>
        <begin position="214"/>
        <end position="231"/>
    </location>
</feature>
<protein>
    <recommendedName>
        <fullName evidence="2">VQ domain-containing protein</fullName>
    </recommendedName>
</protein>
<dbReference type="InterPro" id="IPR008889">
    <property type="entry name" value="VQ"/>
</dbReference>
<dbReference type="AlphaFoldDB" id="A0AAD4J738"/>
<dbReference type="PANTHER" id="PTHR33179:SF10">
    <property type="entry name" value="OS02G0753700 PROTEIN"/>
    <property type="match status" value="1"/>
</dbReference>
<evidence type="ECO:0000313" key="4">
    <source>
        <dbReference type="Proteomes" id="UP001190926"/>
    </source>
</evidence>
<dbReference type="PANTHER" id="PTHR33179">
    <property type="entry name" value="VQ MOTIF-CONTAINING PROTEIN"/>
    <property type="match status" value="1"/>
</dbReference>
<evidence type="ECO:0000256" key="1">
    <source>
        <dbReference type="SAM" id="MobiDB-lite"/>
    </source>
</evidence>
<feature type="region of interest" description="Disordered" evidence="1">
    <location>
        <begin position="316"/>
        <end position="335"/>
    </location>
</feature>
<dbReference type="EMBL" id="SDAM02000124">
    <property type="protein sequence ID" value="KAH6828433.1"/>
    <property type="molecule type" value="Genomic_DNA"/>
</dbReference>
<evidence type="ECO:0000259" key="2">
    <source>
        <dbReference type="Pfam" id="PF05678"/>
    </source>
</evidence>
<feature type="compositionally biased region" description="Low complexity" evidence="1">
    <location>
        <begin position="118"/>
        <end position="129"/>
    </location>
</feature>
<feature type="region of interest" description="Disordered" evidence="1">
    <location>
        <begin position="99"/>
        <end position="144"/>
    </location>
</feature>
<comment type="caution">
    <text evidence="3">The sequence shown here is derived from an EMBL/GenBank/DDBJ whole genome shotgun (WGS) entry which is preliminary data.</text>
</comment>
<sequence length="396" mass="42232">MDSGNSGSLQSSSGGDEEYDSRAADSVSAFMSGGGPISNPPPFFDPLSNYLQLHQNPNSSLLNSSISWPRTSAPVLRSDPNQMSQELVHSMLPASTTFMPCFQPGGGGSSPTVAPPVNQNQNQNQAAAARNPKKRSRASRRAPTTVLTTDTTNFRAMVQEFTGIPAPPFNSSSFPRTRLDLFGSRSTSFDAAPQPPPYLRRPFAQKVQPPHPFLSSSAASLAPSTTNNNSNMTPTTAAAASMNYQLPMTQSSNLFNIPNQNILTSLLQSNPKFPFSTSPIITSNSKPQNSFEIPSNDDQFQVSGTLTGLPNLIPSDHNDSADTSNVARWSSDGDKDGRLHLNGNYEFQRNTMNGKMSFSASSTSGFHGGKAPENVSAAAAAVRGEGMVESWLCSSE</sequence>
<accession>A0AAD4J738</accession>
<gene>
    <name evidence="3" type="ORF">C2S53_013924</name>
</gene>
<proteinExistence type="predicted"/>
<feature type="region of interest" description="Disordered" evidence="1">
    <location>
        <begin position="210"/>
        <end position="231"/>
    </location>
</feature>
<dbReference type="Pfam" id="PF05678">
    <property type="entry name" value="VQ"/>
    <property type="match status" value="1"/>
</dbReference>
<dbReference type="InterPro" id="IPR039609">
    <property type="entry name" value="VQ_15/22"/>
</dbReference>
<organism evidence="3 4">
    <name type="scientific">Perilla frutescens var. hirtella</name>
    <name type="common">Perilla citriodora</name>
    <name type="synonym">Perilla setoyensis</name>
    <dbReference type="NCBI Taxonomy" id="608512"/>
    <lineage>
        <taxon>Eukaryota</taxon>
        <taxon>Viridiplantae</taxon>
        <taxon>Streptophyta</taxon>
        <taxon>Embryophyta</taxon>
        <taxon>Tracheophyta</taxon>
        <taxon>Spermatophyta</taxon>
        <taxon>Magnoliopsida</taxon>
        <taxon>eudicotyledons</taxon>
        <taxon>Gunneridae</taxon>
        <taxon>Pentapetalae</taxon>
        <taxon>asterids</taxon>
        <taxon>lamiids</taxon>
        <taxon>Lamiales</taxon>
        <taxon>Lamiaceae</taxon>
        <taxon>Nepetoideae</taxon>
        <taxon>Elsholtzieae</taxon>
        <taxon>Perilla</taxon>
    </lineage>
</organism>
<feature type="compositionally biased region" description="Basic residues" evidence="1">
    <location>
        <begin position="131"/>
        <end position="140"/>
    </location>
</feature>